<dbReference type="InterPro" id="IPR025287">
    <property type="entry name" value="WAK_GUB"/>
</dbReference>
<dbReference type="GeneID" id="113691945"/>
<dbReference type="SMART" id="SM00220">
    <property type="entry name" value="S_TKc"/>
    <property type="match status" value="1"/>
</dbReference>
<evidence type="ECO:0000256" key="10">
    <source>
        <dbReference type="ARBA" id="ARBA00023136"/>
    </source>
</evidence>
<evidence type="ECO:0000259" key="16">
    <source>
        <dbReference type="PROSITE" id="PS50011"/>
    </source>
</evidence>
<keyword evidence="17" id="KW-1185">Reference proteome</keyword>
<dbReference type="CDD" id="cd14066">
    <property type="entry name" value="STKc_IRAK"/>
    <property type="match status" value="1"/>
</dbReference>
<dbReference type="RefSeq" id="XP_027066075.1">
    <property type="nucleotide sequence ID" value="XM_027210274.2"/>
</dbReference>
<dbReference type="GO" id="GO:0004674">
    <property type="term" value="F:protein serine/threonine kinase activity"/>
    <property type="evidence" value="ECO:0007669"/>
    <property type="project" value="UniProtKB-KW"/>
</dbReference>
<keyword evidence="11" id="KW-0325">Glycoprotein</keyword>
<dbReference type="InterPro" id="IPR011009">
    <property type="entry name" value="Kinase-like_dom_sf"/>
</dbReference>
<evidence type="ECO:0000256" key="14">
    <source>
        <dbReference type="SAM" id="Phobius"/>
    </source>
</evidence>
<feature type="region of interest" description="Disordered" evidence="13">
    <location>
        <begin position="603"/>
        <end position="633"/>
    </location>
</feature>
<feature type="binding site" evidence="12">
    <location>
        <position position="343"/>
    </location>
    <ligand>
        <name>ATP</name>
        <dbReference type="ChEBI" id="CHEBI:30616"/>
    </ligand>
</feature>
<organism evidence="17 18">
    <name type="scientific">Coffea arabica</name>
    <name type="common">Arabian coffee</name>
    <dbReference type="NCBI Taxonomy" id="13443"/>
    <lineage>
        <taxon>Eukaryota</taxon>
        <taxon>Viridiplantae</taxon>
        <taxon>Streptophyta</taxon>
        <taxon>Embryophyta</taxon>
        <taxon>Tracheophyta</taxon>
        <taxon>Spermatophyta</taxon>
        <taxon>Magnoliopsida</taxon>
        <taxon>eudicotyledons</taxon>
        <taxon>Gunneridae</taxon>
        <taxon>Pentapetalae</taxon>
        <taxon>asterids</taxon>
        <taxon>lamiids</taxon>
        <taxon>Gentianales</taxon>
        <taxon>Rubiaceae</taxon>
        <taxon>Ixoroideae</taxon>
        <taxon>Gardenieae complex</taxon>
        <taxon>Bertiereae - Coffeeae clade</taxon>
        <taxon>Coffeeae</taxon>
        <taxon>Coffea</taxon>
    </lineage>
</organism>
<evidence type="ECO:0000256" key="15">
    <source>
        <dbReference type="SAM" id="SignalP"/>
    </source>
</evidence>
<dbReference type="PROSITE" id="PS00108">
    <property type="entry name" value="PROTEIN_KINASE_ST"/>
    <property type="match status" value="1"/>
</dbReference>
<accession>A0A6P6SIV6</accession>
<feature type="compositionally biased region" description="Polar residues" evidence="13">
    <location>
        <begin position="609"/>
        <end position="626"/>
    </location>
</feature>
<dbReference type="PANTHER" id="PTHR27009">
    <property type="entry name" value="RUST RESISTANCE KINASE LR10-RELATED"/>
    <property type="match status" value="1"/>
</dbReference>
<evidence type="ECO:0000256" key="13">
    <source>
        <dbReference type="SAM" id="MobiDB-lite"/>
    </source>
</evidence>
<reference evidence="17" key="1">
    <citation type="journal article" date="2025" name="Foods">
        <title>Unveiling the Microbial Signatures of Arabica Coffee Cherries: Insights into Ripeness Specific Diversity, Functional Traits, and Implications for Quality and Safety.</title>
        <authorList>
            <consortium name="RefSeq"/>
            <person name="Tenea G.N."/>
            <person name="Cifuentes V."/>
            <person name="Reyes P."/>
            <person name="Cevallos-Vallejos M."/>
        </authorList>
    </citation>
    <scope>NUCLEOTIDE SEQUENCE [LARGE SCALE GENOMIC DNA]</scope>
</reference>
<evidence type="ECO:0000256" key="2">
    <source>
        <dbReference type="ARBA" id="ARBA00022527"/>
    </source>
</evidence>
<feature type="transmembrane region" description="Helical" evidence="14">
    <location>
        <begin position="255"/>
        <end position="277"/>
    </location>
</feature>
<keyword evidence="8 12" id="KW-0067">ATP-binding</keyword>
<evidence type="ECO:0000256" key="9">
    <source>
        <dbReference type="ARBA" id="ARBA00022989"/>
    </source>
</evidence>
<keyword evidence="9 14" id="KW-1133">Transmembrane helix</keyword>
<keyword evidence="2" id="KW-0723">Serine/threonine-protein kinase</keyword>
<dbReference type="AlphaFoldDB" id="A0A6P6SIV6"/>
<dbReference type="GO" id="GO:0016020">
    <property type="term" value="C:membrane"/>
    <property type="evidence" value="ECO:0007669"/>
    <property type="project" value="UniProtKB-SubCell"/>
</dbReference>
<dbReference type="Proteomes" id="UP001652660">
    <property type="component" value="Chromosome 6c"/>
</dbReference>
<dbReference type="GO" id="GO:0030247">
    <property type="term" value="F:polysaccharide binding"/>
    <property type="evidence" value="ECO:0007669"/>
    <property type="project" value="InterPro"/>
</dbReference>
<evidence type="ECO:0000256" key="5">
    <source>
        <dbReference type="ARBA" id="ARBA00022729"/>
    </source>
</evidence>
<keyword evidence="4 14" id="KW-0812">Transmembrane</keyword>
<sequence length="633" mass="71823">MVTMLPLKFFAAVCFSLTMVVETVSLRCQHQFRCGKILIKVRYPLGVEGDPRGCGDPDVRLSCERNRTVLYLGPNSHKYYVAEESIDGKYESPLDSIRVIDPELQKNNCSTIPLYSNVYPYFYDSYLSPHYGDNQMLFLMLTCKKPVVAPLYVDTAPCVTAKELSNLEGSESNYSYVVVGKRASDLVASDIEETCTIHKVMYSRFQHFLNDSARNISFKEIHDAMASGFELEYGRYFNMCKRSIPACVSMMAGELLSFIVLPRAILGIILLLAFLIYKCQRRHLSVYDAIEEYLQSRNNLIPIRYSYKQIKKMTNNFKEKLGEGGYGCVYKGTLRSGELVAIKMLNKSKANGQEFINEVAALGRIHHVNVVRLVGFCVTASKHALVYDYMPNGSLEKFIFSERLDGNPLSWKKATEIAMGVARGIEYLHQGCSMQILHFDIKPHNILLDENFTPKVSDFGLAKLHPVQNNTVSLTAVRGTLGYMAPELFYKRVGKVSSKADVYSFGMLLMELVGRRRNLNAHAEHSSQMYFPSWIYDKFDQGENLEVEDATEDENRTARKLILIALWCIQMTPDDRPSMREVVEMLQGDLTALQLPPKPLFYPPDSPRLVQSNSYSSTWEESTGESVSLEETE</sequence>
<dbReference type="InterPro" id="IPR017441">
    <property type="entry name" value="Protein_kinase_ATP_BS"/>
</dbReference>
<dbReference type="GO" id="GO:0005524">
    <property type="term" value="F:ATP binding"/>
    <property type="evidence" value="ECO:0007669"/>
    <property type="project" value="UniProtKB-UniRule"/>
</dbReference>
<dbReference type="FunFam" id="1.10.510.10:FF:000590">
    <property type="entry name" value="PR5-like receptor kinase"/>
    <property type="match status" value="1"/>
</dbReference>
<dbReference type="InterPro" id="IPR008271">
    <property type="entry name" value="Ser/Thr_kinase_AS"/>
</dbReference>
<gene>
    <name evidence="18" type="primary">LOC113691945</name>
</gene>
<keyword evidence="3" id="KW-0808">Transferase</keyword>
<protein>
    <submittedName>
        <fullName evidence="18">Rust resistance kinase Lr10</fullName>
    </submittedName>
</protein>
<evidence type="ECO:0000256" key="1">
    <source>
        <dbReference type="ARBA" id="ARBA00004479"/>
    </source>
</evidence>
<keyword evidence="6 12" id="KW-0547">Nucleotide-binding</keyword>
<proteinExistence type="predicted"/>
<evidence type="ECO:0000256" key="12">
    <source>
        <dbReference type="PROSITE-ProRule" id="PRU10141"/>
    </source>
</evidence>
<dbReference type="SUPFAM" id="SSF56112">
    <property type="entry name" value="Protein kinase-like (PK-like)"/>
    <property type="match status" value="1"/>
</dbReference>
<dbReference type="InterPro" id="IPR045874">
    <property type="entry name" value="LRK10/LRL21-25-like"/>
</dbReference>
<keyword evidence="7 18" id="KW-0418">Kinase</keyword>
<dbReference type="Gene3D" id="3.30.200.20">
    <property type="entry name" value="Phosphorylase Kinase, domain 1"/>
    <property type="match status" value="1"/>
</dbReference>
<evidence type="ECO:0000256" key="11">
    <source>
        <dbReference type="ARBA" id="ARBA00023180"/>
    </source>
</evidence>
<evidence type="ECO:0000313" key="18">
    <source>
        <dbReference type="RefSeq" id="XP_027066075.1"/>
    </source>
</evidence>
<evidence type="ECO:0000256" key="6">
    <source>
        <dbReference type="ARBA" id="ARBA00022741"/>
    </source>
</evidence>
<dbReference type="Gene3D" id="1.10.510.10">
    <property type="entry name" value="Transferase(Phosphotransferase) domain 1"/>
    <property type="match status" value="1"/>
</dbReference>
<reference evidence="18" key="2">
    <citation type="submission" date="2025-08" db="UniProtKB">
        <authorList>
            <consortium name="RefSeq"/>
        </authorList>
    </citation>
    <scope>IDENTIFICATION</scope>
    <source>
        <tissue evidence="18">Leaves</tissue>
    </source>
</reference>
<feature type="signal peptide" evidence="15">
    <location>
        <begin position="1"/>
        <end position="23"/>
    </location>
</feature>
<evidence type="ECO:0000256" key="7">
    <source>
        <dbReference type="ARBA" id="ARBA00022777"/>
    </source>
</evidence>
<evidence type="ECO:0000256" key="8">
    <source>
        <dbReference type="ARBA" id="ARBA00022840"/>
    </source>
</evidence>
<dbReference type="InterPro" id="IPR000719">
    <property type="entry name" value="Prot_kinase_dom"/>
</dbReference>
<keyword evidence="5 15" id="KW-0732">Signal</keyword>
<feature type="domain" description="Protein kinase" evidence="16">
    <location>
        <begin position="315"/>
        <end position="601"/>
    </location>
</feature>
<dbReference type="Pfam" id="PF13947">
    <property type="entry name" value="GUB_WAK_bind"/>
    <property type="match status" value="1"/>
</dbReference>
<evidence type="ECO:0000256" key="3">
    <source>
        <dbReference type="ARBA" id="ARBA00022679"/>
    </source>
</evidence>
<evidence type="ECO:0000313" key="17">
    <source>
        <dbReference type="Proteomes" id="UP001652660"/>
    </source>
</evidence>
<keyword evidence="10 14" id="KW-0472">Membrane</keyword>
<dbReference type="PROSITE" id="PS00107">
    <property type="entry name" value="PROTEIN_KINASE_ATP"/>
    <property type="match status" value="1"/>
</dbReference>
<evidence type="ECO:0000256" key="4">
    <source>
        <dbReference type="ARBA" id="ARBA00022692"/>
    </source>
</evidence>
<dbReference type="FunFam" id="3.30.200.20:FF:000178">
    <property type="entry name" value="serine/threonine-protein kinase PBS1-like"/>
    <property type="match status" value="1"/>
</dbReference>
<dbReference type="PROSITE" id="PS50011">
    <property type="entry name" value="PROTEIN_KINASE_DOM"/>
    <property type="match status" value="1"/>
</dbReference>
<feature type="chain" id="PRO_5028021090" evidence="15">
    <location>
        <begin position="24"/>
        <end position="633"/>
    </location>
</feature>
<dbReference type="OrthoDB" id="544400at2759"/>
<dbReference type="Pfam" id="PF00069">
    <property type="entry name" value="Pkinase"/>
    <property type="match status" value="1"/>
</dbReference>
<name>A0A6P6SIV6_COFAR</name>
<comment type="subcellular location">
    <subcellularLocation>
        <location evidence="1">Membrane</location>
        <topology evidence="1">Single-pass type I membrane protein</topology>
    </subcellularLocation>
</comment>